<dbReference type="Pfam" id="PF13456">
    <property type="entry name" value="RVT_3"/>
    <property type="match status" value="1"/>
</dbReference>
<reference evidence="2 3" key="1">
    <citation type="journal article" date="2016" name="Sci. Rep.">
        <title>The Dendrobium catenatum Lindl. genome sequence provides insights into polysaccharide synthase, floral development and adaptive evolution.</title>
        <authorList>
            <person name="Zhang G.Q."/>
            <person name="Xu Q."/>
            <person name="Bian C."/>
            <person name="Tsai W.C."/>
            <person name="Yeh C.M."/>
            <person name="Liu K.W."/>
            <person name="Yoshida K."/>
            <person name="Zhang L.S."/>
            <person name="Chang S.B."/>
            <person name="Chen F."/>
            <person name="Shi Y."/>
            <person name="Su Y.Y."/>
            <person name="Zhang Y.Q."/>
            <person name="Chen L.J."/>
            <person name="Yin Y."/>
            <person name="Lin M."/>
            <person name="Huang H."/>
            <person name="Deng H."/>
            <person name="Wang Z.W."/>
            <person name="Zhu S.L."/>
            <person name="Zhao X."/>
            <person name="Deng C."/>
            <person name="Niu S.C."/>
            <person name="Huang J."/>
            <person name="Wang M."/>
            <person name="Liu G.H."/>
            <person name="Yang H.J."/>
            <person name="Xiao X.J."/>
            <person name="Hsiao Y.Y."/>
            <person name="Wu W.L."/>
            <person name="Chen Y.Y."/>
            <person name="Mitsuda N."/>
            <person name="Ohme-Takagi M."/>
            <person name="Luo Y.B."/>
            <person name="Van de Peer Y."/>
            <person name="Liu Z.J."/>
        </authorList>
    </citation>
    <scope>NUCLEOTIDE SEQUENCE [LARGE SCALE GENOMIC DNA]</scope>
    <source>
        <tissue evidence="2">The whole plant</tissue>
    </source>
</reference>
<dbReference type="EMBL" id="KZ503051">
    <property type="protein sequence ID" value="PKU68720.1"/>
    <property type="molecule type" value="Genomic_DNA"/>
</dbReference>
<dbReference type="GO" id="GO:0004523">
    <property type="term" value="F:RNA-DNA hybrid ribonuclease activity"/>
    <property type="evidence" value="ECO:0007669"/>
    <property type="project" value="InterPro"/>
</dbReference>
<accession>A0A2I0VZ89</accession>
<feature type="domain" description="RNase H type-1" evidence="1">
    <location>
        <begin position="2"/>
        <end position="106"/>
    </location>
</feature>
<dbReference type="Proteomes" id="UP000233837">
    <property type="component" value="Unassembled WGS sequence"/>
</dbReference>
<dbReference type="AlphaFoldDB" id="A0A2I0VZ89"/>
<keyword evidence="3" id="KW-1185">Reference proteome</keyword>
<sequence>MGGIIRDSSRNVIMAFASPLYPCKVIFAELMGLAKGLEICQIRGFVNVQIEVDAMLLIQIIKNDNVFYHQFFYLIRRIRMAISNLSCSINHILREGNACADWLTKFGCNLENDMEFGNDNLPRLLTGLIKLDKIGMFYIRLC</sequence>
<name>A0A2I0VZ89_9ASPA</name>
<dbReference type="SUPFAM" id="SSF53098">
    <property type="entry name" value="Ribonuclease H-like"/>
    <property type="match status" value="1"/>
</dbReference>
<evidence type="ECO:0000313" key="2">
    <source>
        <dbReference type="EMBL" id="PKU68720.1"/>
    </source>
</evidence>
<dbReference type="InterPro" id="IPR036397">
    <property type="entry name" value="RNaseH_sf"/>
</dbReference>
<dbReference type="InterPro" id="IPR044730">
    <property type="entry name" value="RNase_H-like_dom_plant"/>
</dbReference>
<dbReference type="Gene3D" id="3.30.420.10">
    <property type="entry name" value="Ribonuclease H-like superfamily/Ribonuclease H"/>
    <property type="match status" value="1"/>
</dbReference>
<dbReference type="InterPro" id="IPR053151">
    <property type="entry name" value="RNase_H-like"/>
</dbReference>
<dbReference type="CDD" id="cd06222">
    <property type="entry name" value="RNase_H_like"/>
    <property type="match status" value="1"/>
</dbReference>
<organism evidence="2 3">
    <name type="scientific">Dendrobium catenatum</name>
    <dbReference type="NCBI Taxonomy" id="906689"/>
    <lineage>
        <taxon>Eukaryota</taxon>
        <taxon>Viridiplantae</taxon>
        <taxon>Streptophyta</taxon>
        <taxon>Embryophyta</taxon>
        <taxon>Tracheophyta</taxon>
        <taxon>Spermatophyta</taxon>
        <taxon>Magnoliopsida</taxon>
        <taxon>Liliopsida</taxon>
        <taxon>Asparagales</taxon>
        <taxon>Orchidaceae</taxon>
        <taxon>Epidendroideae</taxon>
        <taxon>Malaxideae</taxon>
        <taxon>Dendrobiinae</taxon>
        <taxon>Dendrobium</taxon>
    </lineage>
</organism>
<dbReference type="GO" id="GO:0003676">
    <property type="term" value="F:nucleic acid binding"/>
    <property type="evidence" value="ECO:0007669"/>
    <property type="project" value="InterPro"/>
</dbReference>
<dbReference type="PANTHER" id="PTHR47723">
    <property type="entry name" value="OS05G0353850 PROTEIN"/>
    <property type="match status" value="1"/>
</dbReference>
<dbReference type="InterPro" id="IPR012337">
    <property type="entry name" value="RNaseH-like_sf"/>
</dbReference>
<dbReference type="InterPro" id="IPR002156">
    <property type="entry name" value="RNaseH_domain"/>
</dbReference>
<evidence type="ECO:0000259" key="1">
    <source>
        <dbReference type="Pfam" id="PF13456"/>
    </source>
</evidence>
<gene>
    <name evidence="2" type="ORF">MA16_Dca024257</name>
</gene>
<dbReference type="STRING" id="906689.A0A2I0VZ89"/>
<reference evidence="2 3" key="2">
    <citation type="journal article" date="2017" name="Nature">
        <title>The Apostasia genome and the evolution of orchids.</title>
        <authorList>
            <person name="Zhang G.Q."/>
            <person name="Liu K.W."/>
            <person name="Li Z."/>
            <person name="Lohaus R."/>
            <person name="Hsiao Y.Y."/>
            <person name="Niu S.C."/>
            <person name="Wang J.Y."/>
            <person name="Lin Y.C."/>
            <person name="Xu Q."/>
            <person name="Chen L.J."/>
            <person name="Yoshida K."/>
            <person name="Fujiwara S."/>
            <person name="Wang Z.W."/>
            <person name="Zhang Y.Q."/>
            <person name="Mitsuda N."/>
            <person name="Wang M."/>
            <person name="Liu G.H."/>
            <person name="Pecoraro L."/>
            <person name="Huang H.X."/>
            <person name="Xiao X.J."/>
            <person name="Lin M."/>
            <person name="Wu X.Y."/>
            <person name="Wu W.L."/>
            <person name="Chen Y.Y."/>
            <person name="Chang S.B."/>
            <person name="Sakamoto S."/>
            <person name="Ohme-Takagi M."/>
            <person name="Yagi M."/>
            <person name="Zeng S.J."/>
            <person name="Shen C.Y."/>
            <person name="Yeh C.M."/>
            <person name="Luo Y.B."/>
            <person name="Tsai W.C."/>
            <person name="Van de Peer Y."/>
            <person name="Liu Z.J."/>
        </authorList>
    </citation>
    <scope>NUCLEOTIDE SEQUENCE [LARGE SCALE GENOMIC DNA]</scope>
    <source>
        <tissue evidence="2">The whole plant</tissue>
    </source>
</reference>
<proteinExistence type="predicted"/>
<protein>
    <submittedName>
        <fullName evidence="2">Ribonuclease H protein</fullName>
    </submittedName>
</protein>
<evidence type="ECO:0000313" key="3">
    <source>
        <dbReference type="Proteomes" id="UP000233837"/>
    </source>
</evidence>
<dbReference type="PANTHER" id="PTHR47723:SF19">
    <property type="entry name" value="POLYNUCLEOTIDYL TRANSFERASE, RIBONUCLEASE H-LIKE SUPERFAMILY PROTEIN"/>
    <property type="match status" value="1"/>
</dbReference>